<gene>
    <name evidence="1" type="ORF">Dsin_013218</name>
</gene>
<protein>
    <submittedName>
        <fullName evidence="1">Uncharacterized protein</fullName>
    </submittedName>
</protein>
<dbReference type="AlphaFoldDB" id="A0AAE0E8P4"/>
<dbReference type="Proteomes" id="UP001281410">
    <property type="component" value="Unassembled WGS sequence"/>
</dbReference>
<evidence type="ECO:0000313" key="2">
    <source>
        <dbReference type="Proteomes" id="UP001281410"/>
    </source>
</evidence>
<organism evidence="1 2">
    <name type="scientific">Dipteronia sinensis</name>
    <dbReference type="NCBI Taxonomy" id="43782"/>
    <lineage>
        <taxon>Eukaryota</taxon>
        <taxon>Viridiplantae</taxon>
        <taxon>Streptophyta</taxon>
        <taxon>Embryophyta</taxon>
        <taxon>Tracheophyta</taxon>
        <taxon>Spermatophyta</taxon>
        <taxon>Magnoliopsida</taxon>
        <taxon>eudicotyledons</taxon>
        <taxon>Gunneridae</taxon>
        <taxon>Pentapetalae</taxon>
        <taxon>rosids</taxon>
        <taxon>malvids</taxon>
        <taxon>Sapindales</taxon>
        <taxon>Sapindaceae</taxon>
        <taxon>Hippocastanoideae</taxon>
        <taxon>Acereae</taxon>
        <taxon>Dipteronia</taxon>
    </lineage>
</organism>
<keyword evidence="2" id="KW-1185">Reference proteome</keyword>
<proteinExistence type="predicted"/>
<sequence length="79" mass="9015">MFISEGSSESNKMKHQVFNDPLPVRAKGFGKRLIGGKEKAIGNTKDTDLQKVKMTLHIIYYRFIHRLGSLGYQDTTQMI</sequence>
<dbReference type="EMBL" id="JANJYJ010000004">
    <property type="protein sequence ID" value="KAK3219248.1"/>
    <property type="molecule type" value="Genomic_DNA"/>
</dbReference>
<evidence type="ECO:0000313" key="1">
    <source>
        <dbReference type="EMBL" id="KAK3219248.1"/>
    </source>
</evidence>
<reference evidence="1" key="1">
    <citation type="journal article" date="2023" name="Plant J.">
        <title>Genome sequences and population genomics provide insights into the demographic history, inbreeding, and mutation load of two 'living fossil' tree species of Dipteronia.</title>
        <authorList>
            <person name="Feng Y."/>
            <person name="Comes H.P."/>
            <person name="Chen J."/>
            <person name="Zhu S."/>
            <person name="Lu R."/>
            <person name="Zhang X."/>
            <person name="Li P."/>
            <person name="Qiu J."/>
            <person name="Olsen K.M."/>
            <person name="Qiu Y."/>
        </authorList>
    </citation>
    <scope>NUCLEOTIDE SEQUENCE</scope>
    <source>
        <strain evidence="1">NBL</strain>
    </source>
</reference>
<accession>A0AAE0E8P4</accession>
<comment type="caution">
    <text evidence="1">The sequence shown here is derived from an EMBL/GenBank/DDBJ whole genome shotgun (WGS) entry which is preliminary data.</text>
</comment>
<name>A0AAE0E8P4_9ROSI</name>